<accession>A0A0S7Y518</accession>
<dbReference type="GO" id="GO:0008641">
    <property type="term" value="F:ubiquitin-like modifier activating enzyme activity"/>
    <property type="evidence" value="ECO:0007669"/>
    <property type="project" value="InterPro"/>
</dbReference>
<evidence type="ECO:0000259" key="1">
    <source>
        <dbReference type="Pfam" id="PF00899"/>
    </source>
</evidence>
<feature type="domain" description="THIF-type NAD/FAD binding fold" evidence="1">
    <location>
        <begin position="18"/>
        <end position="245"/>
    </location>
</feature>
<comment type="caution">
    <text evidence="2">The sequence shown here is derived from an EMBL/GenBank/DDBJ whole genome shotgun (WGS) entry which is preliminary data.</text>
</comment>
<gene>
    <name evidence="2" type="ORF">AMJ44_02235</name>
</gene>
<evidence type="ECO:0000313" key="2">
    <source>
        <dbReference type="EMBL" id="KPJ69813.1"/>
    </source>
</evidence>
<protein>
    <recommendedName>
        <fullName evidence="1">THIF-type NAD/FAD binding fold domain-containing protein</fullName>
    </recommendedName>
</protein>
<dbReference type="EMBL" id="LIZX01000013">
    <property type="protein sequence ID" value="KPJ69813.1"/>
    <property type="molecule type" value="Genomic_DNA"/>
</dbReference>
<sequence length="280" mass="32500">MEHIAEKYINGMLERTSKFFSPEEISRVRESTFAICGMGGVGSITVELFARWGIHRFKLLDKDKYEYSNLNRQLFAKHDTIGRWKVDVASERIKDINPFVEKVKTFNIRVDNKNVKEFISGSDIVIQSGDSPSCKIIYEEARKQRVPLVNGYCYPTGAYAQVFDFRNHECQTFIDRMYNRLKWKRENLTDMSPEELDEWDKQLMHSPAATIGFVTNLTGCLIRIEAIKLLTGKGKVCHYPKRIDVNPFDLTLKASNPSSIFNFSNYKKLLQMRAKMKNIQ</sequence>
<dbReference type="InterPro" id="IPR035985">
    <property type="entry name" value="Ubiquitin-activating_enz"/>
</dbReference>
<dbReference type="PANTHER" id="PTHR43267">
    <property type="entry name" value="TRNA THREONYLCARBAMOYLADENOSINE DEHYDRATASE"/>
    <property type="match status" value="1"/>
</dbReference>
<dbReference type="PANTHER" id="PTHR43267:SF3">
    <property type="entry name" value="THIF PROTEIN"/>
    <property type="match status" value="1"/>
</dbReference>
<dbReference type="InterPro" id="IPR000594">
    <property type="entry name" value="ThiF_NAD_FAD-bd"/>
</dbReference>
<evidence type="ECO:0000313" key="3">
    <source>
        <dbReference type="Proteomes" id="UP000051861"/>
    </source>
</evidence>
<dbReference type="SUPFAM" id="SSF69572">
    <property type="entry name" value="Activating enzymes of the ubiquitin-like proteins"/>
    <property type="match status" value="1"/>
</dbReference>
<organism evidence="2 3">
    <name type="scientific">candidate division WOR-1 bacterium DG_54_3</name>
    <dbReference type="NCBI Taxonomy" id="1703775"/>
    <lineage>
        <taxon>Bacteria</taxon>
        <taxon>Bacillati</taxon>
        <taxon>Saganbacteria</taxon>
    </lineage>
</organism>
<dbReference type="GO" id="GO:0061504">
    <property type="term" value="P:cyclic threonylcarbamoyladenosine biosynthetic process"/>
    <property type="evidence" value="ECO:0007669"/>
    <property type="project" value="TreeGrafter"/>
</dbReference>
<dbReference type="GO" id="GO:0061503">
    <property type="term" value="F:tRNA threonylcarbamoyladenosine dehydratase"/>
    <property type="evidence" value="ECO:0007669"/>
    <property type="project" value="TreeGrafter"/>
</dbReference>
<dbReference type="Gene3D" id="3.40.50.720">
    <property type="entry name" value="NAD(P)-binding Rossmann-like Domain"/>
    <property type="match status" value="1"/>
</dbReference>
<dbReference type="Proteomes" id="UP000051861">
    <property type="component" value="Unassembled WGS sequence"/>
</dbReference>
<reference evidence="2 3" key="1">
    <citation type="journal article" date="2015" name="Microbiome">
        <title>Genomic resolution of linkages in carbon, nitrogen, and sulfur cycling among widespread estuary sediment bacteria.</title>
        <authorList>
            <person name="Baker B.J."/>
            <person name="Lazar C.S."/>
            <person name="Teske A.P."/>
            <person name="Dick G.J."/>
        </authorList>
    </citation>
    <scope>NUCLEOTIDE SEQUENCE [LARGE SCALE GENOMIC DNA]</scope>
    <source>
        <strain evidence="2">DG_54_3</strain>
    </source>
</reference>
<name>A0A0S7Y518_UNCSA</name>
<dbReference type="InterPro" id="IPR045886">
    <property type="entry name" value="ThiF/MoeB/HesA"/>
</dbReference>
<proteinExistence type="predicted"/>
<dbReference type="Pfam" id="PF00899">
    <property type="entry name" value="ThiF"/>
    <property type="match status" value="1"/>
</dbReference>
<dbReference type="AlphaFoldDB" id="A0A0S7Y518"/>